<keyword evidence="3 5" id="KW-0687">Ribonucleoprotein</keyword>
<name>A0A455T4P1_9CHLR</name>
<evidence type="ECO:0000256" key="3">
    <source>
        <dbReference type="ARBA" id="ARBA00023274"/>
    </source>
</evidence>
<dbReference type="Pfam" id="PF01165">
    <property type="entry name" value="Ribosomal_S21"/>
    <property type="match status" value="1"/>
</dbReference>
<dbReference type="GO" id="GO:1990904">
    <property type="term" value="C:ribonucleoprotein complex"/>
    <property type="evidence" value="ECO:0007669"/>
    <property type="project" value="UniProtKB-KW"/>
</dbReference>
<dbReference type="InterPro" id="IPR038380">
    <property type="entry name" value="Ribosomal_bS21_sf"/>
</dbReference>
<dbReference type="InterPro" id="IPR001911">
    <property type="entry name" value="Ribosomal_bS21"/>
</dbReference>
<keyword evidence="2 5" id="KW-0689">Ribosomal protein</keyword>
<dbReference type="EMBL" id="AP019377">
    <property type="protein sequence ID" value="BBH94816.1"/>
    <property type="molecule type" value="Genomic_DNA"/>
</dbReference>
<dbReference type="GO" id="GO:0003735">
    <property type="term" value="F:structural constituent of ribosome"/>
    <property type="evidence" value="ECO:0007669"/>
    <property type="project" value="InterPro"/>
</dbReference>
<dbReference type="PRINTS" id="PR00976">
    <property type="entry name" value="RIBOSOMALS21"/>
</dbReference>
<evidence type="ECO:0000256" key="6">
    <source>
        <dbReference type="RuleBase" id="RU000667"/>
    </source>
</evidence>
<evidence type="ECO:0000256" key="1">
    <source>
        <dbReference type="ARBA" id="ARBA00006640"/>
    </source>
</evidence>
<evidence type="ECO:0000256" key="7">
    <source>
        <dbReference type="SAM" id="MobiDB-lite"/>
    </source>
</evidence>
<evidence type="ECO:0000256" key="5">
    <source>
        <dbReference type="HAMAP-Rule" id="MF_00358"/>
    </source>
</evidence>
<dbReference type="GO" id="GO:0005840">
    <property type="term" value="C:ribosome"/>
    <property type="evidence" value="ECO:0007669"/>
    <property type="project" value="UniProtKB-KW"/>
</dbReference>
<dbReference type="Gene3D" id="1.20.5.1150">
    <property type="entry name" value="Ribosomal protein S8"/>
    <property type="match status" value="1"/>
</dbReference>
<reference evidence="8" key="1">
    <citation type="submission" date="2018-12" db="EMBL/GenBank/DDBJ databases">
        <title>Novel natural products biosynthetic potential of the class Ktedonobacteria.</title>
        <authorList>
            <person name="Zheng Y."/>
            <person name="Saitou A."/>
            <person name="Wang C.M."/>
            <person name="Toyoda A."/>
            <person name="Minakuchi Y."/>
            <person name="Sekiguchi Y."/>
            <person name="Ueda K."/>
            <person name="Takano H."/>
            <person name="Sakai Y."/>
            <person name="Yokota A."/>
            <person name="Yabe S."/>
        </authorList>
    </citation>
    <scope>NUCLEOTIDE SEQUENCE</scope>
    <source>
        <strain evidence="8">A3-2</strain>
    </source>
</reference>
<protein>
    <recommendedName>
        <fullName evidence="4 5">Small ribosomal subunit protein bS21</fullName>
    </recommendedName>
</protein>
<dbReference type="PANTHER" id="PTHR21109">
    <property type="entry name" value="MITOCHONDRIAL 28S RIBOSOMAL PROTEIN S21"/>
    <property type="match status" value="1"/>
</dbReference>
<feature type="region of interest" description="Disordered" evidence="7">
    <location>
        <begin position="35"/>
        <end position="64"/>
    </location>
</feature>
<proteinExistence type="inferred from homology"/>
<dbReference type="AlphaFoldDB" id="A0A455T4P1"/>
<gene>
    <name evidence="5" type="primary">rpsU</name>
    <name evidence="8" type="ORF">KTA_30150</name>
</gene>
<organism evidence="8">
    <name type="scientific">Thermogemmatispora argillosa</name>
    <dbReference type="NCBI Taxonomy" id="2045280"/>
    <lineage>
        <taxon>Bacteria</taxon>
        <taxon>Bacillati</taxon>
        <taxon>Chloroflexota</taxon>
        <taxon>Ktedonobacteria</taxon>
        <taxon>Thermogemmatisporales</taxon>
        <taxon>Thermogemmatisporaceae</taxon>
        <taxon>Thermogemmatispora</taxon>
    </lineage>
</organism>
<evidence type="ECO:0000313" key="8">
    <source>
        <dbReference type="EMBL" id="BBH94816.1"/>
    </source>
</evidence>
<evidence type="ECO:0000256" key="4">
    <source>
        <dbReference type="ARBA" id="ARBA00035135"/>
    </source>
</evidence>
<accession>A0A455T4P1</accession>
<comment type="similarity">
    <text evidence="1 5 6">Belongs to the bacterial ribosomal protein bS21 family.</text>
</comment>
<dbReference type="NCBIfam" id="TIGR00030">
    <property type="entry name" value="S21p"/>
    <property type="match status" value="1"/>
</dbReference>
<dbReference type="PANTHER" id="PTHR21109:SF22">
    <property type="entry name" value="SMALL RIBOSOMAL SUBUNIT PROTEIN BS21"/>
    <property type="match status" value="1"/>
</dbReference>
<dbReference type="GO" id="GO:0006412">
    <property type="term" value="P:translation"/>
    <property type="evidence" value="ECO:0007669"/>
    <property type="project" value="UniProtKB-UniRule"/>
</dbReference>
<sequence>MSEVRLNPDESFEVALKRFNRKVLNAGILAEVRRRKHYESRSDRRKRKAAVARRRRRRHSRSRR</sequence>
<dbReference type="HAMAP" id="MF_00358">
    <property type="entry name" value="Ribosomal_bS21"/>
    <property type="match status" value="1"/>
</dbReference>
<evidence type="ECO:0000256" key="2">
    <source>
        <dbReference type="ARBA" id="ARBA00022980"/>
    </source>
</evidence>